<keyword evidence="1" id="KW-0732">Signal</keyword>
<name>A0ABU3Q5U2_9SPHN</name>
<accession>A0ABU3Q5U2</accession>
<reference evidence="2 3" key="1">
    <citation type="submission" date="2023-05" db="EMBL/GenBank/DDBJ databases">
        <authorList>
            <person name="Guo Y."/>
        </authorList>
    </citation>
    <scope>NUCLEOTIDE SEQUENCE [LARGE SCALE GENOMIC DNA]</scope>
    <source>
        <strain evidence="2 3">GR2756</strain>
    </source>
</reference>
<dbReference type="InterPro" id="IPR006311">
    <property type="entry name" value="TAT_signal"/>
</dbReference>
<dbReference type="RefSeq" id="WP_315725092.1">
    <property type="nucleotide sequence ID" value="NZ_JAVUPU010000003.1"/>
</dbReference>
<dbReference type="InterPro" id="IPR032466">
    <property type="entry name" value="Metal_Hydrolase"/>
</dbReference>
<feature type="chain" id="PRO_5045608713" evidence="1">
    <location>
        <begin position="33"/>
        <end position="391"/>
    </location>
</feature>
<dbReference type="PANTHER" id="PTHR10443">
    <property type="entry name" value="MICROSOMAL DIPEPTIDASE"/>
    <property type="match status" value="1"/>
</dbReference>
<organism evidence="2 3">
    <name type="scientific">Sphingosinicella rhizophila</name>
    <dbReference type="NCBI Taxonomy" id="3050082"/>
    <lineage>
        <taxon>Bacteria</taxon>
        <taxon>Pseudomonadati</taxon>
        <taxon>Pseudomonadota</taxon>
        <taxon>Alphaproteobacteria</taxon>
        <taxon>Sphingomonadales</taxon>
        <taxon>Sphingosinicellaceae</taxon>
        <taxon>Sphingosinicella</taxon>
    </lineage>
</organism>
<dbReference type="Pfam" id="PF01244">
    <property type="entry name" value="Peptidase_M19"/>
    <property type="match status" value="1"/>
</dbReference>
<dbReference type="PROSITE" id="PS51318">
    <property type="entry name" value="TAT"/>
    <property type="match status" value="1"/>
</dbReference>
<protein>
    <submittedName>
        <fullName evidence="2">Membrane dipeptidase</fullName>
        <ecNumber evidence="2">3.4.13.-</ecNumber>
    </submittedName>
</protein>
<proteinExistence type="predicted"/>
<keyword evidence="3" id="KW-1185">Reference proteome</keyword>
<dbReference type="Proteomes" id="UP001259572">
    <property type="component" value="Unassembled WGS sequence"/>
</dbReference>
<dbReference type="InterPro" id="IPR008257">
    <property type="entry name" value="Pept_M19"/>
</dbReference>
<gene>
    <name evidence="2" type="ORF">RQX22_07390</name>
</gene>
<evidence type="ECO:0000313" key="3">
    <source>
        <dbReference type="Proteomes" id="UP001259572"/>
    </source>
</evidence>
<keyword evidence="2" id="KW-0645">Protease</keyword>
<dbReference type="PROSITE" id="PS51365">
    <property type="entry name" value="RENAL_DIPEPTIDASE_2"/>
    <property type="match status" value="1"/>
</dbReference>
<sequence length="391" mass="41815">MTDSPLHMDRRRFAIGAFASAGLMGFLPSALAAADAPADNPGPIPQHIKDLYKRAISIDCLGSPNTFNVNYPPGSPHLSAEQLRNVHASGLTAINMTVGGGSAAPQQERIAGIKADVAANPDILALITRHSDIAAAKKAGKLGIILGFQGLEWAQDDLSQIDRFAEGNVLIMQLTYNQESKIGSGSLSRDPQPGLEAVGREAIRRINARKLTVDLAHSHPQTALDATRESTRPIIVSHTGCRAVYDHPRNQPDEVLKAVADGGGVTGIFIMPFLGLDTLGPTRALVTRHIVHALKVAGEDHVGIGTDTSITPVLFDANYRAELRRFSDERTRKGIAAPLEDSGLPFTTPGLNTPRRLEVIASDLAQAGVKDAVIEKVIGGNFHRVFRETWA</sequence>
<comment type="caution">
    <text evidence="2">The sequence shown here is derived from an EMBL/GenBank/DDBJ whole genome shotgun (WGS) entry which is preliminary data.</text>
</comment>
<keyword evidence="2" id="KW-0224">Dipeptidase</keyword>
<evidence type="ECO:0000313" key="2">
    <source>
        <dbReference type="EMBL" id="MDT9598766.1"/>
    </source>
</evidence>
<dbReference type="EMBL" id="JAVUPU010000003">
    <property type="protein sequence ID" value="MDT9598766.1"/>
    <property type="molecule type" value="Genomic_DNA"/>
</dbReference>
<dbReference type="PANTHER" id="PTHR10443:SF12">
    <property type="entry name" value="DIPEPTIDASE"/>
    <property type="match status" value="1"/>
</dbReference>
<evidence type="ECO:0000256" key="1">
    <source>
        <dbReference type="SAM" id="SignalP"/>
    </source>
</evidence>
<dbReference type="SUPFAM" id="SSF51556">
    <property type="entry name" value="Metallo-dependent hydrolases"/>
    <property type="match status" value="1"/>
</dbReference>
<dbReference type="Gene3D" id="3.20.20.140">
    <property type="entry name" value="Metal-dependent hydrolases"/>
    <property type="match status" value="1"/>
</dbReference>
<feature type="signal peptide" evidence="1">
    <location>
        <begin position="1"/>
        <end position="32"/>
    </location>
</feature>
<keyword evidence="2" id="KW-0378">Hydrolase</keyword>
<dbReference type="GO" id="GO:0016805">
    <property type="term" value="F:dipeptidase activity"/>
    <property type="evidence" value="ECO:0007669"/>
    <property type="project" value="UniProtKB-KW"/>
</dbReference>
<dbReference type="EC" id="3.4.13.-" evidence="2"/>